<evidence type="ECO:0000313" key="4">
    <source>
        <dbReference type="Proteomes" id="UP001159363"/>
    </source>
</evidence>
<keyword evidence="2" id="KW-0472">Membrane</keyword>
<protein>
    <submittedName>
        <fullName evidence="3">Uncharacterized protein</fullName>
    </submittedName>
</protein>
<keyword evidence="2" id="KW-1133">Transmembrane helix</keyword>
<evidence type="ECO:0000256" key="2">
    <source>
        <dbReference type="SAM" id="Phobius"/>
    </source>
</evidence>
<feature type="compositionally biased region" description="Basic and acidic residues" evidence="1">
    <location>
        <begin position="415"/>
        <end position="435"/>
    </location>
</feature>
<evidence type="ECO:0000313" key="3">
    <source>
        <dbReference type="EMBL" id="KAJ8891894.1"/>
    </source>
</evidence>
<feature type="region of interest" description="Disordered" evidence="1">
    <location>
        <begin position="394"/>
        <end position="451"/>
    </location>
</feature>
<feature type="transmembrane region" description="Helical" evidence="2">
    <location>
        <begin position="553"/>
        <end position="586"/>
    </location>
</feature>
<proteinExistence type="predicted"/>
<gene>
    <name evidence="3" type="ORF">PR048_004450</name>
</gene>
<accession>A0ABQ9I6J8</accession>
<evidence type="ECO:0000256" key="1">
    <source>
        <dbReference type="SAM" id="MobiDB-lite"/>
    </source>
</evidence>
<organism evidence="3 4">
    <name type="scientific">Dryococelus australis</name>
    <dbReference type="NCBI Taxonomy" id="614101"/>
    <lineage>
        <taxon>Eukaryota</taxon>
        <taxon>Metazoa</taxon>
        <taxon>Ecdysozoa</taxon>
        <taxon>Arthropoda</taxon>
        <taxon>Hexapoda</taxon>
        <taxon>Insecta</taxon>
        <taxon>Pterygota</taxon>
        <taxon>Neoptera</taxon>
        <taxon>Polyneoptera</taxon>
        <taxon>Phasmatodea</taxon>
        <taxon>Verophasmatodea</taxon>
        <taxon>Anareolatae</taxon>
        <taxon>Phasmatidae</taxon>
        <taxon>Eurycanthinae</taxon>
        <taxon>Dryococelus</taxon>
    </lineage>
</organism>
<reference evidence="3 4" key="1">
    <citation type="submission" date="2023-02" db="EMBL/GenBank/DDBJ databases">
        <title>LHISI_Scaffold_Assembly.</title>
        <authorList>
            <person name="Stuart O.P."/>
            <person name="Cleave R."/>
            <person name="Magrath M.J.L."/>
            <person name="Mikheyev A.S."/>
        </authorList>
    </citation>
    <scope>NUCLEOTIDE SEQUENCE [LARGE SCALE GENOMIC DNA]</scope>
    <source>
        <strain evidence="3">Daus_M_001</strain>
        <tissue evidence="3">Leg muscle</tissue>
    </source>
</reference>
<keyword evidence="2" id="KW-0812">Transmembrane</keyword>
<name>A0ABQ9I6J8_9NEOP</name>
<sequence>MAPIGGFPRGISRLPHPFNPALLHTHLNHPHRLSRPHDKTQTYDIARSLCANISRQGGNQGGLDVLNMLPSLLKQRIIFIDEFPCVPDAEVDTYERCFTNVAWICESACRGNVVVWANEQVLTMEVLVYGVEAETRKPNTAENREFIDRGFSLACDIVSVVENLSRVAVAERIARSPPHQGEPGSIPGRVHRTFASGNRAGRCRRSALLLGDFPFLPPLHSSAAPYSFQSPSSALKTSLTICCSHNVRTRRCSTDDQSTDAVHTDLEKAITMMPIEMSNRTWRRIELCGVHGGTQMDAYASATDEKLIPRPIFTIYLWYKQGQENFSISVTCRLDSTFLCTLEPQTFVHWLLPQCYLTPGSMRFATEVIGDGASCKGKRNWGRHGEESTMVFVRDPSQHSPGVISGNHGNPESEWPDRELNPRPLMEQRRNERKGGNGRSPRNSANPLTNGIVRHDSHMRTYGSCLGHYCSPHLGQSCAEYGYVGGATSGPAVVPGVCQLFANCLLPSHPTIIRVFGKKVASILGVFCLLHIAHCSKCVGGVCQSIEKITIIIFNTVAIVIIIFNTVAIVIIINAVFRIVFACCILNIKKSRVRLMHGCQLVNTARGTNPYLLLPLLLELKRRIFSISRIWSTGQGQLSVWLRSNFKVNVIWLQDGRQPTWTTENEQRLCSSPDAFVQNTASPRDREVVCWSWCKRRKGRGGGRSVHQTPSARIKFLTDQLSSQTRSPLLRWRPHFNKMLGNFGVLSGRELPAPNRLPAYWAAAILSASMQVTILPISTLVAILSASK</sequence>
<feature type="compositionally biased region" description="Polar residues" evidence="1">
    <location>
        <begin position="440"/>
        <end position="449"/>
    </location>
</feature>
<comment type="caution">
    <text evidence="3">The sequence shown here is derived from an EMBL/GenBank/DDBJ whole genome shotgun (WGS) entry which is preliminary data.</text>
</comment>
<keyword evidence="4" id="KW-1185">Reference proteome</keyword>
<dbReference type="EMBL" id="JARBHB010000002">
    <property type="protein sequence ID" value="KAJ8891894.1"/>
    <property type="molecule type" value="Genomic_DNA"/>
</dbReference>
<dbReference type="Proteomes" id="UP001159363">
    <property type="component" value="Chromosome 2"/>
</dbReference>